<sequence>MFVLGEEPEGVRVTPYHKPTCIRKILNALDPDEVQRIKETPFGKLFEIADKPPFSGRFGRFLISRQLKVGKKNEVWFIFAGKPVRFSIREFTLVTGLNCRNYPPCTKKKSSKNLIEKPYWGELFGSMREVHVSYVISMLKKKTVSDRETRIKYALLALLATVILPTSHNPRILEQYAEKIKDIDQFLAYPWGRVSFEMLISSIKERVKPHSHRKQLRLKGLFYRYNLF</sequence>
<evidence type="ECO:0000313" key="2">
    <source>
        <dbReference type="EMBL" id="VDD56321.1"/>
    </source>
</evidence>
<dbReference type="AlphaFoldDB" id="A0A3P6G9I4"/>
<proteinExistence type="predicted"/>
<dbReference type="Pfam" id="PF09331">
    <property type="entry name" value="DUF1985"/>
    <property type="match status" value="1"/>
</dbReference>
<gene>
    <name evidence="2" type="ORF">BOLC8T49550H</name>
</gene>
<dbReference type="PANTHER" id="PTHR48449">
    <property type="entry name" value="DUF1985 DOMAIN-CONTAINING PROTEIN"/>
    <property type="match status" value="1"/>
</dbReference>
<feature type="domain" description="DUF1985" evidence="1">
    <location>
        <begin position="63"/>
        <end position="202"/>
    </location>
</feature>
<dbReference type="PANTHER" id="PTHR48449:SF2">
    <property type="entry name" value="UBIQUITIN-LIKE PROTEASE FAMILY PROFILE DOMAIN-CONTAINING PROTEIN"/>
    <property type="match status" value="1"/>
</dbReference>
<dbReference type="EMBL" id="LR031879">
    <property type="protein sequence ID" value="VDD56321.1"/>
    <property type="molecule type" value="Genomic_DNA"/>
</dbReference>
<accession>A0A3P6G9I4</accession>
<dbReference type="InterPro" id="IPR015410">
    <property type="entry name" value="DUF1985"/>
</dbReference>
<name>A0A3P6G9I4_BRAOL</name>
<protein>
    <recommendedName>
        <fullName evidence="1">DUF1985 domain-containing protein</fullName>
    </recommendedName>
</protein>
<organism evidence="2">
    <name type="scientific">Brassica oleracea</name>
    <name type="common">Wild cabbage</name>
    <dbReference type="NCBI Taxonomy" id="3712"/>
    <lineage>
        <taxon>Eukaryota</taxon>
        <taxon>Viridiplantae</taxon>
        <taxon>Streptophyta</taxon>
        <taxon>Embryophyta</taxon>
        <taxon>Tracheophyta</taxon>
        <taxon>Spermatophyta</taxon>
        <taxon>Magnoliopsida</taxon>
        <taxon>eudicotyledons</taxon>
        <taxon>Gunneridae</taxon>
        <taxon>Pentapetalae</taxon>
        <taxon>rosids</taxon>
        <taxon>malvids</taxon>
        <taxon>Brassicales</taxon>
        <taxon>Brassicaceae</taxon>
        <taxon>Brassiceae</taxon>
        <taxon>Brassica</taxon>
    </lineage>
</organism>
<reference evidence="2" key="1">
    <citation type="submission" date="2018-11" db="EMBL/GenBank/DDBJ databases">
        <authorList>
            <consortium name="Genoscope - CEA"/>
            <person name="William W."/>
        </authorList>
    </citation>
    <scope>NUCLEOTIDE SEQUENCE</scope>
</reference>
<evidence type="ECO:0000259" key="1">
    <source>
        <dbReference type="Pfam" id="PF09331"/>
    </source>
</evidence>